<dbReference type="InterPro" id="IPR013786">
    <property type="entry name" value="AcylCoA_DH/ox_N"/>
</dbReference>
<dbReference type="InterPro" id="IPR013107">
    <property type="entry name" value="Acyl-CoA_DH_C"/>
</dbReference>
<dbReference type="Gene3D" id="2.40.110.10">
    <property type="entry name" value="Butyryl-CoA Dehydrogenase, subunit A, domain 2"/>
    <property type="match status" value="1"/>
</dbReference>
<comment type="caution">
    <text evidence="6">The sequence shown here is derived from an EMBL/GenBank/DDBJ whole genome shotgun (WGS) entry which is preliminary data.</text>
</comment>
<dbReference type="PANTHER" id="PTHR43831:SF1">
    <property type="entry name" value="ISOBUTYRYL-COA DEHYDROGENASE, MITOCHONDRIAL"/>
    <property type="match status" value="1"/>
</dbReference>
<evidence type="ECO:0000256" key="1">
    <source>
        <dbReference type="ARBA" id="ARBA00022630"/>
    </source>
</evidence>
<dbReference type="InterPro" id="IPR036250">
    <property type="entry name" value="AcylCo_DH-like_C"/>
</dbReference>
<dbReference type="Gene3D" id="1.20.140.10">
    <property type="entry name" value="Butyryl-CoA Dehydrogenase, subunit A, domain 3"/>
    <property type="match status" value="1"/>
</dbReference>
<dbReference type="AlphaFoldDB" id="A0A7X0AXT2"/>
<dbReference type="InterPro" id="IPR037069">
    <property type="entry name" value="AcylCoA_DH/ox_N_sf"/>
</dbReference>
<dbReference type="Proteomes" id="UP000539175">
    <property type="component" value="Unassembled WGS sequence"/>
</dbReference>
<protein>
    <submittedName>
        <fullName evidence="6">Alkylation response protein AidB-like acyl-CoA dehydrogenase</fullName>
    </submittedName>
</protein>
<dbReference type="GO" id="GO:0050660">
    <property type="term" value="F:flavin adenine dinucleotide binding"/>
    <property type="evidence" value="ECO:0007669"/>
    <property type="project" value="InterPro"/>
</dbReference>
<gene>
    <name evidence="6" type="ORF">FHS74_001625</name>
</gene>
<dbReference type="EMBL" id="JACIIZ010000004">
    <property type="protein sequence ID" value="MBB6251080.1"/>
    <property type="molecule type" value="Genomic_DNA"/>
</dbReference>
<evidence type="ECO:0000259" key="4">
    <source>
        <dbReference type="Pfam" id="PF02771"/>
    </source>
</evidence>
<dbReference type="CDD" id="cd00567">
    <property type="entry name" value="ACAD"/>
    <property type="match status" value="1"/>
</dbReference>
<dbReference type="Pfam" id="PF02771">
    <property type="entry name" value="Acyl-CoA_dh_N"/>
    <property type="match status" value="1"/>
</dbReference>
<evidence type="ECO:0000313" key="7">
    <source>
        <dbReference type="Proteomes" id="UP000539175"/>
    </source>
</evidence>
<dbReference type="PIRSF" id="PIRSF016578">
    <property type="entry name" value="HsaA"/>
    <property type="match status" value="1"/>
</dbReference>
<dbReference type="Pfam" id="PF02770">
    <property type="entry name" value="Acyl-CoA_dh_M"/>
    <property type="match status" value="1"/>
</dbReference>
<dbReference type="InterPro" id="IPR046373">
    <property type="entry name" value="Acyl-CoA_Oxase/DH_mid-dom_sf"/>
</dbReference>
<keyword evidence="2" id="KW-0560">Oxidoreductase</keyword>
<evidence type="ECO:0000313" key="6">
    <source>
        <dbReference type="EMBL" id="MBB6251080.1"/>
    </source>
</evidence>
<dbReference type="Pfam" id="PF08028">
    <property type="entry name" value="Acyl-CoA_dh_2"/>
    <property type="match status" value="1"/>
</dbReference>
<keyword evidence="7" id="KW-1185">Reference proteome</keyword>
<sequence length="399" mass="41881">MTAAALRRVPVEEGERPALDGPELDAVLAGLTAEFAAGAAQHDRDGSFPFENFASLHAKGLLGLTVGPAWGGAGADLATALKVVRAVAKGDPATALVVVMQYLFHASLWASVDQRAIPEALYARVARDAVENGALINALRVEPDLGTPARGGLPATVARRTADGWALSGHKLYSTGIPALTWLVVWARTDEAEPRVGGFLVHRDSPGIRVVETWDHLGLRASGSHDVILEDVPTPFDHALDLRKPGELAPRDAVFGAWAAVLTAGIYDAVAEAARDWLISFARQRVPSNLGAALSTLPRFQDAVGTIDGLLLSNRVLLAAAAKGETSTVESGLVKHLVTENAIQAVETAVRLTGNPGTTRHNPLERHYRDVLCGRIHTPQADVVLTGAGRAAFAAAAGA</sequence>
<dbReference type="InterPro" id="IPR052547">
    <property type="entry name" value="Mito_Isobutyryl-CoADH"/>
</dbReference>
<reference evidence="6 7" key="1">
    <citation type="submission" date="2020-08" db="EMBL/GenBank/DDBJ databases">
        <title>Genomic Encyclopedia of Type Strains, Phase IV (KMG-IV): sequencing the most valuable type-strain genomes for metagenomic binning, comparative biology and taxonomic classification.</title>
        <authorList>
            <person name="Goeker M."/>
        </authorList>
    </citation>
    <scope>NUCLEOTIDE SEQUENCE [LARGE SCALE GENOMIC DNA]</scope>
    <source>
        <strain evidence="6 7">DSM 22198</strain>
    </source>
</reference>
<dbReference type="InterPro" id="IPR009100">
    <property type="entry name" value="AcylCoA_DH/oxidase_NM_dom_sf"/>
</dbReference>
<proteinExistence type="predicted"/>
<dbReference type="RefSeq" id="WP_184799289.1">
    <property type="nucleotide sequence ID" value="NZ_JACIIZ010000004.1"/>
</dbReference>
<feature type="domain" description="Acyl-CoA dehydrogenase/oxidase N-terminal" evidence="4">
    <location>
        <begin position="31"/>
        <end position="101"/>
    </location>
</feature>
<evidence type="ECO:0000256" key="2">
    <source>
        <dbReference type="ARBA" id="ARBA00023002"/>
    </source>
</evidence>
<feature type="domain" description="Acyl-CoA oxidase/dehydrogenase middle" evidence="3">
    <location>
        <begin position="142"/>
        <end position="232"/>
    </location>
</feature>
<organism evidence="6 7">
    <name type="scientific">Nitrospirillum iridis</name>
    <dbReference type="NCBI Taxonomy" id="765888"/>
    <lineage>
        <taxon>Bacteria</taxon>
        <taxon>Pseudomonadati</taxon>
        <taxon>Pseudomonadota</taxon>
        <taxon>Alphaproteobacteria</taxon>
        <taxon>Rhodospirillales</taxon>
        <taxon>Azospirillaceae</taxon>
        <taxon>Nitrospirillum</taxon>
    </lineage>
</organism>
<evidence type="ECO:0000259" key="5">
    <source>
        <dbReference type="Pfam" id="PF08028"/>
    </source>
</evidence>
<dbReference type="GO" id="GO:0016627">
    <property type="term" value="F:oxidoreductase activity, acting on the CH-CH group of donors"/>
    <property type="evidence" value="ECO:0007669"/>
    <property type="project" value="InterPro"/>
</dbReference>
<dbReference type="SUPFAM" id="SSF47203">
    <property type="entry name" value="Acyl-CoA dehydrogenase C-terminal domain-like"/>
    <property type="match status" value="1"/>
</dbReference>
<name>A0A7X0AXT2_9PROT</name>
<dbReference type="InterPro" id="IPR006091">
    <property type="entry name" value="Acyl-CoA_Oxase/DH_mid-dom"/>
</dbReference>
<dbReference type="SUPFAM" id="SSF56645">
    <property type="entry name" value="Acyl-CoA dehydrogenase NM domain-like"/>
    <property type="match status" value="1"/>
</dbReference>
<keyword evidence="1" id="KW-0285">Flavoprotein</keyword>
<dbReference type="PANTHER" id="PTHR43831">
    <property type="entry name" value="ISOBUTYRYL-COA DEHYDROGENASE"/>
    <property type="match status" value="1"/>
</dbReference>
<dbReference type="Gene3D" id="1.10.540.10">
    <property type="entry name" value="Acyl-CoA dehydrogenase/oxidase, N-terminal domain"/>
    <property type="match status" value="1"/>
</dbReference>
<feature type="domain" description="Acyl-CoA dehydrogenase C-terminal" evidence="5">
    <location>
        <begin position="270"/>
        <end position="378"/>
    </location>
</feature>
<evidence type="ECO:0000259" key="3">
    <source>
        <dbReference type="Pfam" id="PF02770"/>
    </source>
</evidence>
<accession>A0A7X0AXT2</accession>